<dbReference type="InterPro" id="IPR058193">
    <property type="entry name" value="VanY/YodJ_core_dom"/>
</dbReference>
<dbReference type="InterPro" id="IPR009045">
    <property type="entry name" value="Zn_M74/Hedgehog-like"/>
</dbReference>
<dbReference type="OrthoDB" id="9792074at2"/>
<comment type="caution">
    <text evidence="4">The sequence shown here is derived from an EMBL/GenBank/DDBJ whole genome shotgun (WGS) entry which is preliminary data.</text>
</comment>
<dbReference type="Pfam" id="PF02557">
    <property type="entry name" value="VanY"/>
    <property type="match status" value="1"/>
</dbReference>
<name>A0A5C5BGL5_9MICO</name>
<keyword evidence="2" id="KW-1133">Transmembrane helix</keyword>
<evidence type="ECO:0000256" key="1">
    <source>
        <dbReference type="SAM" id="MobiDB-lite"/>
    </source>
</evidence>
<feature type="compositionally biased region" description="Pro residues" evidence="1">
    <location>
        <begin position="18"/>
        <end position="28"/>
    </location>
</feature>
<dbReference type="RefSeq" id="WP_139985365.1">
    <property type="nucleotide sequence ID" value="NZ_VENP01000001.1"/>
</dbReference>
<evidence type="ECO:0000259" key="3">
    <source>
        <dbReference type="Pfam" id="PF02557"/>
    </source>
</evidence>
<dbReference type="Proteomes" id="UP000313849">
    <property type="component" value="Unassembled WGS sequence"/>
</dbReference>
<proteinExistence type="predicted"/>
<dbReference type="GO" id="GO:0006508">
    <property type="term" value="P:proteolysis"/>
    <property type="evidence" value="ECO:0007669"/>
    <property type="project" value="InterPro"/>
</dbReference>
<evidence type="ECO:0000313" key="5">
    <source>
        <dbReference type="Proteomes" id="UP000313849"/>
    </source>
</evidence>
<keyword evidence="4" id="KW-0645">Protease</keyword>
<sequence length="351" mass="36620">MPGVVTPPPTRSGQLRPGPDPTPRPPRGSSPHAVSPAVYRRRRLAVGLGLLLVVALVWWLVAGLSHRGEAVPDAAAPVAAATAASTASAAPSAPGSPAVSQAVVDDLTAAASAGTARLAQWDPVVLDASRLDALRAAVDDAAAALAEGSTASEADLAALAERVRTETAAVPEIVTSTEGPTTIGGVVIANKTFAMPASYAPGILPEVDAAWTQMQAAAWNDGVTLWIDSGFRSSADQEITYQGYVSKFSVDYADTFSSRPGHSEHQTGLALDINNAHPDFGGTAAATWLAQHAPEYGFVIRFPDGKQDVTGYKYEPWHVRYLGVDLATSLTQQGLTLEEYLNVTSRYTPDA</sequence>
<keyword evidence="2" id="KW-0472">Membrane</keyword>
<keyword evidence="5" id="KW-1185">Reference proteome</keyword>
<organism evidence="4 5">
    <name type="scientific">Miniimonas arenae</name>
    <dbReference type="NCBI Taxonomy" id="676201"/>
    <lineage>
        <taxon>Bacteria</taxon>
        <taxon>Bacillati</taxon>
        <taxon>Actinomycetota</taxon>
        <taxon>Actinomycetes</taxon>
        <taxon>Micrococcales</taxon>
        <taxon>Beutenbergiaceae</taxon>
        <taxon>Miniimonas</taxon>
    </lineage>
</organism>
<feature type="compositionally biased region" description="Pro residues" evidence="1">
    <location>
        <begin position="1"/>
        <end position="10"/>
    </location>
</feature>
<evidence type="ECO:0000256" key="2">
    <source>
        <dbReference type="SAM" id="Phobius"/>
    </source>
</evidence>
<feature type="region of interest" description="Disordered" evidence="1">
    <location>
        <begin position="1"/>
        <end position="35"/>
    </location>
</feature>
<reference evidence="4 5" key="1">
    <citation type="submission" date="2019-06" db="EMBL/GenBank/DDBJ databases">
        <title>Draft genome sequence of Miniimonas arenae KCTC 19750T isolated from sea sand.</title>
        <authorList>
            <person name="Park S.-J."/>
        </authorList>
    </citation>
    <scope>NUCLEOTIDE SEQUENCE [LARGE SCALE GENOMIC DNA]</scope>
    <source>
        <strain evidence="4 5">KCTC 19750</strain>
    </source>
</reference>
<dbReference type="PANTHER" id="PTHR34385">
    <property type="entry name" value="D-ALANYL-D-ALANINE CARBOXYPEPTIDASE"/>
    <property type="match status" value="1"/>
</dbReference>
<keyword evidence="4" id="KW-0121">Carboxypeptidase</keyword>
<dbReference type="SUPFAM" id="SSF55166">
    <property type="entry name" value="Hedgehog/DD-peptidase"/>
    <property type="match status" value="1"/>
</dbReference>
<feature type="transmembrane region" description="Helical" evidence="2">
    <location>
        <begin position="44"/>
        <end position="61"/>
    </location>
</feature>
<dbReference type="EMBL" id="VENP01000001">
    <property type="protein sequence ID" value="TNU77285.1"/>
    <property type="molecule type" value="Genomic_DNA"/>
</dbReference>
<dbReference type="PANTHER" id="PTHR34385:SF1">
    <property type="entry name" value="PEPTIDOGLYCAN L-ALANYL-D-GLUTAMATE ENDOPEPTIDASE CWLK"/>
    <property type="match status" value="1"/>
</dbReference>
<protein>
    <submittedName>
        <fullName evidence="4">D-alanyl-D-alanine carboxypeptidase family protein</fullName>
    </submittedName>
</protein>
<evidence type="ECO:0000313" key="4">
    <source>
        <dbReference type="EMBL" id="TNU77285.1"/>
    </source>
</evidence>
<keyword evidence="4" id="KW-0378">Hydrolase</keyword>
<dbReference type="InterPro" id="IPR052179">
    <property type="entry name" value="DD-CPase-like"/>
</dbReference>
<accession>A0A5C5BGL5</accession>
<dbReference type="GO" id="GO:0004180">
    <property type="term" value="F:carboxypeptidase activity"/>
    <property type="evidence" value="ECO:0007669"/>
    <property type="project" value="UniProtKB-KW"/>
</dbReference>
<dbReference type="Gene3D" id="3.30.1380.10">
    <property type="match status" value="1"/>
</dbReference>
<gene>
    <name evidence="4" type="ORF">FH969_00510</name>
</gene>
<feature type="domain" description="D-alanyl-D-alanine carboxypeptidase-like core" evidence="3">
    <location>
        <begin position="205"/>
        <end position="323"/>
    </location>
</feature>
<dbReference type="AlphaFoldDB" id="A0A5C5BGL5"/>
<keyword evidence="2" id="KW-0812">Transmembrane</keyword>
<dbReference type="CDD" id="cd14852">
    <property type="entry name" value="LD-carboxypeptidase"/>
    <property type="match status" value="1"/>
</dbReference>
<dbReference type="InterPro" id="IPR003709">
    <property type="entry name" value="VanY-like_core_dom"/>
</dbReference>